<reference evidence="1 2" key="1">
    <citation type="journal article" date="2015" name="Nature">
        <title>rRNA introns, odd ribosomes, and small enigmatic genomes across a large radiation of phyla.</title>
        <authorList>
            <person name="Brown C.T."/>
            <person name="Hug L.A."/>
            <person name="Thomas B.C."/>
            <person name="Sharon I."/>
            <person name="Castelle C.J."/>
            <person name="Singh A."/>
            <person name="Wilkins M.J."/>
            <person name="Williams K.H."/>
            <person name="Banfield J.F."/>
        </authorList>
    </citation>
    <scope>NUCLEOTIDE SEQUENCE [LARGE SCALE GENOMIC DNA]</scope>
</reference>
<dbReference type="EMBL" id="LCRI01000020">
    <property type="protein sequence ID" value="KKW32543.1"/>
    <property type="molecule type" value="Genomic_DNA"/>
</dbReference>
<accession>A0A0G1XMM0</accession>
<dbReference type="Proteomes" id="UP000034711">
    <property type="component" value="Unassembled WGS sequence"/>
</dbReference>
<dbReference type="AlphaFoldDB" id="A0A0G1XMM0"/>
<evidence type="ECO:0000313" key="1">
    <source>
        <dbReference type="EMBL" id="KKW32543.1"/>
    </source>
</evidence>
<sequence length="470" mass="51157">MHGLHLGDGAQILEVAEVLGVPIKVVEPPQDQLVSISRTFIRAHLHLAVLHDRAVQEPHAHEARVGVLNGRAIQELRIPHDKRHGLHRTLRGLQAVAVDAVGHEHVERDVGLTHGLHREDGVQRHLEAVPDVSADLHTAAALHHGEGVDHGVGDLLEPGPLVDAHELVALPRLDERDARALHVLGRHAVQQAAVHEGRHGLKVVVVQRSESLLRAVGMADPEGAKAAAMPVVIASQLSGVVDELTTRLLRRHAIHGADVDRHLQDARGFQQLRHALVVLGELLGLVLGLRDDVQIRVQIREVPARGVSPDAHVVVALGVSHQARHLAVALAEPDAPVAPADKQLAPLAHELDAEPAAEAVALRVRVQPVALVPVAVHADRVFLFTSREEANDVLRELVQRAALFHSVCRHLFSPYGGTGRRIPGGLLARPQVDWVAYVHRIRTRTSPSGTRRTRIYTIVPTFCQVRQNKV</sequence>
<organism evidence="1 2">
    <name type="scientific">Candidatus Uhrbacteria bacterium GW2011_GWA2_53_10</name>
    <dbReference type="NCBI Taxonomy" id="1618980"/>
    <lineage>
        <taxon>Bacteria</taxon>
        <taxon>Candidatus Uhriibacteriota</taxon>
    </lineage>
</organism>
<comment type="caution">
    <text evidence="1">The sequence shown here is derived from an EMBL/GenBank/DDBJ whole genome shotgun (WGS) entry which is preliminary data.</text>
</comment>
<proteinExistence type="predicted"/>
<gene>
    <name evidence="1" type="ORF">UY77_C0020G0003</name>
</gene>
<name>A0A0G1XMM0_9BACT</name>
<evidence type="ECO:0000313" key="2">
    <source>
        <dbReference type="Proteomes" id="UP000034711"/>
    </source>
</evidence>
<protein>
    <submittedName>
        <fullName evidence="1">Uncharacterized protein</fullName>
    </submittedName>
</protein>